<keyword evidence="9" id="KW-1185">Reference proteome</keyword>
<evidence type="ECO:0000256" key="1">
    <source>
        <dbReference type="ARBA" id="ARBA00004442"/>
    </source>
</evidence>
<evidence type="ECO:0000256" key="3">
    <source>
        <dbReference type="ARBA" id="ARBA00022729"/>
    </source>
</evidence>
<dbReference type="InterPro" id="IPR011990">
    <property type="entry name" value="TPR-like_helical_dom_sf"/>
</dbReference>
<evidence type="ECO:0000313" key="8">
    <source>
        <dbReference type="EMBL" id="MDT0675874.1"/>
    </source>
</evidence>
<dbReference type="Pfam" id="PF14322">
    <property type="entry name" value="SusD-like_3"/>
    <property type="match status" value="1"/>
</dbReference>
<dbReference type="CDD" id="cd08977">
    <property type="entry name" value="SusD"/>
    <property type="match status" value="1"/>
</dbReference>
<feature type="domain" description="SusD-like N-terminal" evidence="7">
    <location>
        <begin position="28"/>
        <end position="222"/>
    </location>
</feature>
<keyword evidence="4" id="KW-0472">Membrane</keyword>
<keyword evidence="5" id="KW-0998">Cell outer membrane</keyword>
<name>A0ABU3D3A7_9FLAO</name>
<keyword evidence="3" id="KW-0732">Signal</keyword>
<dbReference type="Pfam" id="PF07980">
    <property type="entry name" value="SusD_RagB"/>
    <property type="match status" value="1"/>
</dbReference>
<proteinExistence type="inferred from homology"/>
<accession>A0ABU3D3A7</accession>
<reference evidence="8 9" key="1">
    <citation type="submission" date="2023-09" db="EMBL/GenBank/DDBJ databases">
        <authorList>
            <person name="Rey-Velasco X."/>
        </authorList>
    </citation>
    <scope>NUCLEOTIDE SEQUENCE [LARGE SCALE GENOMIC DNA]</scope>
    <source>
        <strain evidence="8 9">F117</strain>
    </source>
</reference>
<evidence type="ECO:0000256" key="5">
    <source>
        <dbReference type="ARBA" id="ARBA00023237"/>
    </source>
</evidence>
<evidence type="ECO:0000259" key="6">
    <source>
        <dbReference type="Pfam" id="PF07980"/>
    </source>
</evidence>
<evidence type="ECO:0000256" key="4">
    <source>
        <dbReference type="ARBA" id="ARBA00023136"/>
    </source>
</evidence>
<evidence type="ECO:0000256" key="2">
    <source>
        <dbReference type="ARBA" id="ARBA00006275"/>
    </source>
</evidence>
<dbReference type="SUPFAM" id="SSF48452">
    <property type="entry name" value="TPR-like"/>
    <property type="match status" value="1"/>
</dbReference>
<organism evidence="8 9">
    <name type="scientific">Autumnicola musiva</name>
    <dbReference type="NCBI Taxonomy" id="3075589"/>
    <lineage>
        <taxon>Bacteria</taxon>
        <taxon>Pseudomonadati</taxon>
        <taxon>Bacteroidota</taxon>
        <taxon>Flavobacteriia</taxon>
        <taxon>Flavobacteriales</taxon>
        <taxon>Flavobacteriaceae</taxon>
        <taxon>Autumnicola</taxon>
    </lineage>
</organism>
<comment type="subcellular location">
    <subcellularLocation>
        <location evidence="1">Cell outer membrane</location>
    </subcellularLocation>
</comment>
<evidence type="ECO:0000313" key="9">
    <source>
        <dbReference type="Proteomes" id="UP001262582"/>
    </source>
</evidence>
<dbReference type="Proteomes" id="UP001262582">
    <property type="component" value="Unassembled WGS sequence"/>
</dbReference>
<comment type="caution">
    <text evidence="8">The sequence shown here is derived from an EMBL/GenBank/DDBJ whole genome shotgun (WGS) entry which is preliminary data.</text>
</comment>
<protein>
    <submittedName>
        <fullName evidence="8">RagB/SusD family nutrient uptake outer membrane protein</fullName>
    </submittedName>
</protein>
<comment type="similarity">
    <text evidence="2">Belongs to the SusD family.</text>
</comment>
<dbReference type="EMBL" id="JAVRHK010000002">
    <property type="protein sequence ID" value="MDT0675874.1"/>
    <property type="molecule type" value="Genomic_DNA"/>
</dbReference>
<evidence type="ECO:0000259" key="7">
    <source>
        <dbReference type="Pfam" id="PF14322"/>
    </source>
</evidence>
<dbReference type="RefSeq" id="WP_311502268.1">
    <property type="nucleotide sequence ID" value="NZ_JAVRHK010000002.1"/>
</dbReference>
<dbReference type="InterPro" id="IPR012944">
    <property type="entry name" value="SusD_RagB_dom"/>
</dbReference>
<dbReference type="PROSITE" id="PS51257">
    <property type="entry name" value="PROKAR_LIPOPROTEIN"/>
    <property type="match status" value="1"/>
</dbReference>
<dbReference type="Gene3D" id="1.25.40.390">
    <property type="match status" value="1"/>
</dbReference>
<sequence length="556" mass="64105">MMKKIYKLFYIVGFINIGFMMSCSEDILDTKPLNGYSDVDVFSDASLLRNYVNGAYGTFRTPFRDENTFTDGLTDNAYNQHGSAEAQVRRYNQGEVTRDNGESVTFSLWYHSYTYIRRANLFFEQIQGSPINENELTTMKGEMHFIRAYNYFQLLSWYGGVPLITDTFELGQDSYSVDRSSIEETVAFIVEELDMAISQLPSKSSVLDGRASMEAAMALKGRTLLYAASPLFNESGDQSKWQAAMEANREVMDLSSVSLVDMDNWGPMFRGENDQEVIFRRQYSQQNNQGYGVNVWLFPNSNGGWATITPTQDLVDSFELVTSGELPEESPSYNPQEPYENRDPRFYETILYNGASFKDGTYDPYLDKQEPDNQDLAGLDSRISPISPHNASRTGYNFLKWSQPSVGEFDGNTGPYIFFRKTEFYLNYAEAQIELGNEEEARNAINEVRRMREMPDINTSGQELMEEYRNETRVEFVLEDHRFFDIRRWMIADEVLDDPAMGVEVFRLSDGSFEYNYDFTTQANRQWVDRQYFLPIPFEEIQRSGGAIEQNPGYQQ</sequence>
<dbReference type="InterPro" id="IPR033985">
    <property type="entry name" value="SusD-like_N"/>
</dbReference>
<feature type="domain" description="RagB/SusD" evidence="6">
    <location>
        <begin position="275"/>
        <end position="554"/>
    </location>
</feature>
<gene>
    <name evidence="8" type="ORF">RM539_04680</name>
</gene>